<feature type="transmembrane region" description="Helical" evidence="6">
    <location>
        <begin position="52"/>
        <end position="72"/>
    </location>
</feature>
<keyword evidence="2" id="KW-1003">Cell membrane</keyword>
<keyword evidence="5 6" id="KW-0472">Membrane</keyword>
<comment type="subcellular location">
    <subcellularLocation>
        <location evidence="1">Cell membrane</location>
        <topology evidence="1">Multi-pass membrane protein</topology>
    </subcellularLocation>
</comment>
<dbReference type="Pfam" id="PF02588">
    <property type="entry name" value="YitT_membrane"/>
    <property type="match status" value="1"/>
</dbReference>
<dbReference type="InterPro" id="IPR019264">
    <property type="entry name" value="DUF2179"/>
</dbReference>
<dbReference type="InterPro" id="IPR015867">
    <property type="entry name" value="N-reg_PII/ATP_PRibTrfase_C"/>
</dbReference>
<feature type="transmembrane region" description="Helical" evidence="6">
    <location>
        <begin position="79"/>
        <end position="102"/>
    </location>
</feature>
<gene>
    <name evidence="8" type="ORF">H9737_04550</name>
</gene>
<dbReference type="CDD" id="cd16380">
    <property type="entry name" value="YitT_C"/>
    <property type="match status" value="1"/>
</dbReference>
<keyword evidence="4 6" id="KW-1133">Transmembrane helix</keyword>
<dbReference type="EMBL" id="DXFD01000068">
    <property type="protein sequence ID" value="HIX46945.1"/>
    <property type="molecule type" value="Genomic_DNA"/>
</dbReference>
<dbReference type="InterPro" id="IPR003740">
    <property type="entry name" value="YitT"/>
</dbReference>
<dbReference type="AlphaFoldDB" id="A0A9D2AR76"/>
<name>A0A9D2AR76_9FIRM</name>
<reference evidence="8" key="2">
    <citation type="submission" date="2021-04" db="EMBL/GenBank/DDBJ databases">
        <authorList>
            <person name="Gilroy R."/>
        </authorList>
    </citation>
    <scope>NUCLEOTIDE SEQUENCE</scope>
    <source>
        <strain evidence="8">26628</strain>
    </source>
</reference>
<dbReference type="Proteomes" id="UP000824249">
    <property type="component" value="Unassembled WGS sequence"/>
</dbReference>
<feature type="non-terminal residue" evidence="8">
    <location>
        <position position="1"/>
    </location>
</feature>
<dbReference type="PIRSF" id="PIRSF006483">
    <property type="entry name" value="Membrane_protein_YitT"/>
    <property type="match status" value="1"/>
</dbReference>
<keyword evidence="3 6" id="KW-0812">Transmembrane</keyword>
<evidence type="ECO:0000256" key="4">
    <source>
        <dbReference type="ARBA" id="ARBA00022989"/>
    </source>
</evidence>
<evidence type="ECO:0000256" key="2">
    <source>
        <dbReference type="ARBA" id="ARBA00022475"/>
    </source>
</evidence>
<dbReference type="GO" id="GO:0005886">
    <property type="term" value="C:plasma membrane"/>
    <property type="evidence" value="ECO:0007669"/>
    <property type="project" value="UniProtKB-SubCell"/>
</dbReference>
<comment type="caution">
    <text evidence="8">The sequence shown here is derived from an EMBL/GenBank/DDBJ whole genome shotgun (WGS) entry which is preliminary data.</text>
</comment>
<dbReference type="PANTHER" id="PTHR33545">
    <property type="entry name" value="UPF0750 MEMBRANE PROTEIN YITT-RELATED"/>
    <property type="match status" value="1"/>
</dbReference>
<organism evidence="8 9">
    <name type="scientific">Candidatus Borkfalkia faecigallinarum</name>
    <dbReference type="NCBI Taxonomy" id="2838509"/>
    <lineage>
        <taxon>Bacteria</taxon>
        <taxon>Bacillati</taxon>
        <taxon>Bacillota</taxon>
        <taxon>Clostridia</taxon>
        <taxon>Christensenellales</taxon>
        <taxon>Christensenellaceae</taxon>
        <taxon>Candidatus Borkfalkia</taxon>
    </lineage>
</organism>
<evidence type="ECO:0000259" key="7">
    <source>
        <dbReference type="Pfam" id="PF10035"/>
    </source>
</evidence>
<sequence length="286" mass="31176">KQLLITETLRFGAMLVGCCLYALGVDCFLVHNEIVGGGASGIATLVYLLTDGMVGIGIVTVAVNIPILLLGWKQMGWKFILRSLLTIVVLGAFNELFTVIPSMTDNRILAAVYGGILQGLGIGIFIKFKVSSGGTELLAREINHWFKFLSIPVWLAILDAVIVISGAIAMRDPENIFYALILIFVSAKTSDLLIMGLNKSKQCYIITDCGQEISAALIAHSPRGVTLIEGKGMYTQSERQVLMTCVKPQQIDQMKNIVHDIDPHAFIVVTDANEVIGKGFSDRDRF</sequence>
<proteinExistence type="predicted"/>
<feature type="transmembrane region" description="Helical" evidence="6">
    <location>
        <begin position="176"/>
        <end position="197"/>
    </location>
</feature>
<evidence type="ECO:0000313" key="8">
    <source>
        <dbReference type="EMBL" id="HIX46945.1"/>
    </source>
</evidence>
<feature type="transmembrane region" description="Helical" evidence="6">
    <location>
        <begin position="108"/>
        <end position="128"/>
    </location>
</feature>
<reference evidence="8" key="1">
    <citation type="journal article" date="2021" name="PeerJ">
        <title>Extensive microbial diversity within the chicken gut microbiome revealed by metagenomics and culture.</title>
        <authorList>
            <person name="Gilroy R."/>
            <person name="Ravi A."/>
            <person name="Getino M."/>
            <person name="Pursley I."/>
            <person name="Horton D.L."/>
            <person name="Alikhan N.F."/>
            <person name="Baker D."/>
            <person name="Gharbi K."/>
            <person name="Hall N."/>
            <person name="Watson M."/>
            <person name="Adriaenssens E.M."/>
            <person name="Foster-Nyarko E."/>
            <person name="Jarju S."/>
            <person name="Secka A."/>
            <person name="Antonio M."/>
            <person name="Oren A."/>
            <person name="Chaudhuri R.R."/>
            <person name="La Ragione R."/>
            <person name="Hildebrand F."/>
            <person name="Pallen M.J."/>
        </authorList>
    </citation>
    <scope>NUCLEOTIDE SEQUENCE</scope>
    <source>
        <strain evidence="8">26628</strain>
    </source>
</reference>
<dbReference type="InterPro" id="IPR051461">
    <property type="entry name" value="UPF0750_membrane"/>
</dbReference>
<feature type="domain" description="DUF2179" evidence="7">
    <location>
        <begin position="223"/>
        <end position="277"/>
    </location>
</feature>
<protein>
    <submittedName>
        <fullName evidence="8">YitT family protein</fullName>
    </submittedName>
</protein>
<accession>A0A9D2AR76</accession>
<dbReference type="PANTHER" id="PTHR33545:SF5">
    <property type="entry name" value="UPF0750 MEMBRANE PROTEIN YITT"/>
    <property type="match status" value="1"/>
</dbReference>
<evidence type="ECO:0000256" key="5">
    <source>
        <dbReference type="ARBA" id="ARBA00023136"/>
    </source>
</evidence>
<dbReference type="Pfam" id="PF10035">
    <property type="entry name" value="DUF2179"/>
    <property type="match status" value="1"/>
</dbReference>
<evidence type="ECO:0000256" key="6">
    <source>
        <dbReference type="SAM" id="Phobius"/>
    </source>
</evidence>
<evidence type="ECO:0000256" key="3">
    <source>
        <dbReference type="ARBA" id="ARBA00022692"/>
    </source>
</evidence>
<evidence type="ECO:0000256" key="1">
    <source>
        <dbReference type="ARBA" id="ARBA00004651"/>
    </source>
</evidence>
<dbReference type="Gene3D" id="3.30.70.120">
    <property type="match status" value="1"/>
</dbReference>
<evidence type="ECO:0000313" key="9">
    <source>
        <dbReference type="Proteomes" id="UP000824249"/>
    </source>
</evidence>
<feature type="transmembrane region" description="Helical" evidence="6">
    <location>
        <begin position="148"/>
        <end position="170"/>
    </location>
</feature>
<feature type="transmembrane region" description="Helical" evidence="6">
    <location>
        <begin position="12"/>
        <end position="32"/>
    </location>
</feature>